<protein>
    <submittedName>
        <fullName evidence="5">Protein FRG1 homolog</fullName>
    </submittedName>
</protein>
<dbReference type="RefSeq" id="XP_036371378.1">
    <property type="nucleotide sequence ID" value="XM_036515485.1"/>
</dbReference>
<dbReference type="KEGG" id="osn:118768638"/>
<sequence>MDELYSGIKVKKLKFKGDKKTVEEVEPEPDTIAHGGWRLIKSLKEIKRAFSVAIELKENQYMFSQDNGKIRLGRVHPPSEPFNFYSIDDPPDPEEIFTCIRIDHKIAFKSGYEKYVGIDHKSKDIVGMSAMSTENEMFHPVFESVVFILSNLRIKWHYMEITVTSCPVLMSMSPVIVKKTDVSEIEDSEDNTLYAATLVDTEYNFVRRYQSFQYGKIMMTKEGEDSLFKADGQGQLHREMLDRRIKMKSDKYCR</sequence>
<accession>A0A7E6FUY3</accession>
<dbReference type="InterPro" id="IPR008999">
    <property type="entry name" value="Actin-crosslinking"/>
</dbReference>
<comment type="similarity">
    <text evidence="2">Belongs to the FRG1 family.</text>
</comment>
<dbReference type="PANTHER" id="PTHR12928:SF0">
    <property type="entry name" value="FSHD REGION GENE 1"/>
    <property type="match status" value="1"/>
</dbReference>
<dbReference type="Pfam" id="PF06229">
    <property type="entry name" value="FRG1"/>
    <property type="match status" value="1"/>
</dbReference>
<dbReference type="InterPro" id="IPR010414">
    <property type="entry name" value="FRG1"/>
</dbReference>
<dbReference type="Gene3D" id="2.80.10.50">
    <property type="match status" value="1"/>
</dbReference>
<dbReference type="GO" id="GO:0051015">
    <property type="term" value="F:actin filament binding"/>
    <property type="evidence" value="ECO:0007669"/>
    <property type="project" value="TreeGrafter"/>
</dbReference>
<evidence type="ECO:0000313" key="4">
    <source>
        <dbReference type="Proteomes" id="UP000515154"/>
    </source>
</evidence>
<organism evidence="4 5">
    <name type="scientific">Octopus sinensis</name>
    <name type="common">East Asian common octopus</name>
    <dbReference type="NCBI Taxonomy" id="2607531"/>
    <lineage>
        <taxon>Eukaryota</taxon>
        <taxon>Metazoa</taxon>
        <taxon>Spiralia</taxon>
        <taxon>Lophotrochozoa</taxon>
        <taxon>Mollusca</taxon>
        <taxon>Cephalopoda</taxon>
        <taxon>Coleoidea</taxon>
        <taxon>Octopodiformes</taxon>
        <taxon>Octopoda</taxon>
        <taxon>Incirrata</taxon>
        <taxon>Octopodidae</taxon>
        <taxon>Octopus</taxon>
    </lineage>
</organism>
<evidence type="ECO:0000256" key="1">
    <source>
        <dbReference type="ARBA" id="ARBA00004604"/>
    </source>
</evidence>
<proteinExistence type="inferred from homology"/>
<evidence type="ECO:0000256" key="2">
    <source>
        <dbReference type="ARBA" id="ARBA00010878"/>
    </source>
</evidence>
<dbReference type="Proteomes" id="UP000515154">
    <property type="component" value="Unplaced"/>
</dbReference>
<evidence type="ECO:0000313" key="5">
    <source>
        <dbReference type="RefSeq" id="XP_036371378.1"/>
    </source>
</evidence>
<dbReference type="SUPFAM" id="SSF50405">
    <property type="entry name" value="Actin-crosslinking proteins"/>
    <property type="match status" value="1"/>
</dbReference>
<comment type="subcellular location">
    <subcellularLocation>
        <location evidence="1">Nucleus</location>
        <location evidence="1">Nucleolus</location>
    </subcellularLocation>
</comment>
<name>A0A7E6FUY3_9MOLL</name>
<dbReference type="AlphaFoldDB" id="A0A7E6FUY3"/>
<evidence type="ECO:0000256" key="3">
    <source>
        <dbReference type="ARBA" id="ARBA00023242"/>
    </source>
</evidence>
<dbReference type="GO" id="GO:0005730">
    <property type="term" value="C:nucleolus"/>
    <property type="evidence" value="ECO:0007669"/>
    <property type="project" value="UniProtKB-SubCell"/>
</dbReference>
<reference evidence="5" key="1">
    <citation type="submission" date="2025-08" db="UniProtKB">
        <authorList>
            <consortium name="RefSeq"/>
        </authorList>
    </citation>
    <scope>IDENTIFICATION</scope>
</reference>
<dbReference type="PANTHER" id="PTHR12928">
    <property type="entry name" value="FRG1 PROTEIN"/>
    <property type="match status" value="1"/>
</dbReference>
<gene>
    <name evidence="5" type="primary">LOC118768638</name>
</gene>
<keyword evidence="3" id="KW-0539">Nucleus</keyword>
<keyword evidence="4" id="KW-1185">Reference proteome</keyword>
<dbReference type="GO" id="GO:0055120">
    <property type="term" value="C:striated muscle dense body"/>
    <property type="evidence" value="ECO:0007669"/>
    <property type="project" value="TreeGrafter"/>
</dbReference>
<dbReference type="GO" id="GO:0071013">
    <property type="term" value="C:catalytic step 2 spliceosome"/>
    <property type="evidence" value="ECO:0007669"/>
    <property type="project" value="TreeGrafter"/>
</dbReference>